<evidence type="ECO:0000313" key="3">
    <source>
        <dbReference type="Proteomes" id="UP000078090"/>
    </source>
</evidence>
<reference evidence="2 3" key="1">
    <citation type="submission" date="2016-03" db="EMBL/GenBank/DDBJ databases">
        <authorList>
            <person name="Ploux O."/>
        </authorList>
    </citation>
    <scope>NUCLEOTIDE SEQUENCE [LARGE SCALE GENOMIC DNA]</scope>
    <source>
        <strain evidence="2 3">R-45363</strain>
    </source>
</reference>
<evidence type="ECO:0000313" key="2">
    <source>
        <dbReference type="EMBL" id="OAI00575.1"/>
    </source>
</evidence>
<accession>A0A177M5C9</accession>
<proteinExistence type="predicted"/>
<dbReference type="EMBL" id="LUUG01000097">
    <property type="protein sequence ID" value="OAI00575.1"/>
    <property type="molecule type" value="Genomic_DNA"/>
</dbReference>
<name>A0A177M5C9_METMH</name>
<dbReference type="AlphaFoldDB" id="A0A177M5C9"/>
<keyword evidence="1" id="KW-1133">Transmembrane helix</keyword>
<dbReference type="Proteomes" id="UP000078090">
    <property type="component" value="Unassembled WGS sequence"/>
</dbReference>
<sequence length="117" mass="13862">MADSSGKHEIYWGLPGDRYTRFPKNAIQGATGKFWFHPIFGTLQEKFTIHKNEFNNADTWEGQSFFFHGIKEARDLFEEHFDYKKHMLMAIPFFIFLIFFYNAMKKLFLTTKSTSEG</sequence>
<evidence type="ECO:0000256" key="1">
    <source>
        <dbReference type="SAM" id="Phobius"/>
    </source>
</evidence>
<gene>
    <name evidence="2" type="ORF">A1332_18685</name>
</gene>
<feature type="transmembrane region" description="Helical" evidence="1">
    <location>
        <begin position="86"/>
        <end position="104"/>
    </location>
</feature>
<protein>
    <submittedName>
        <fullName evidence="2">Uncharacterized protein</fullName>
    </submittedName>
</protein>
<comment type="caution">
    <text evidence="2">The sequence shown here is derived from an EMBL/GenBank/DDBJ whole genome shotgun (WGS) entry which is preliminary data.</text>
</comment>
<keyword evidence="1" id="KW-0812">Transmembrane</keyword>
<organism evidence="2 3">
    <name type="scientific">Methylomonas methanica</name>
    <dbReference type="NCBI Taxonomy" id="421"/>
    <lineage>
        <taxon>Bacteria</taxon>
        <taxon>Pseudomonadati</taxon>
        <taxon>Pseudomonadota</taxon>
        <taxon>Gammaproteobacteria</taxon>
        <taxon>Methylococcales</taxon>
        <taxon>Methylococcaceae</taxon>
        <taxon>Methylomonas</taxon>
    </lineage>
</organism>
<keyword evidence="1" id="KW-0472">Membrane</keyword>